<gene>
    <name evidence="2" type="ORF">AVDCRST_MAG78-271</name>
</gene>
<protein>
    <submittedName>
        <fullName evidence="2">Uncharacterized protein</fullName>
    </submittedName>
</protein>
<feature type="compositionally biased region" description="Gly residues" evidence="1">
    <location>
        <begin position="97"/>
        <end position="117"/>
    </location>
</feature>
<name>A0A6J4PAQ0_9ACTN</name>
<feature type="compositionally biased region" description="Basic residues" evidence="1">
    <location>
        <begin position="62"/>
        <end position="75"/>
    </location>
</feature>
<feature type="region of interest" description="Disordered" evidence="1">
    <location>
        <begin position="1"/>
        <end position="173"/>
    </location>
</feature>
<feature type="compositionally biased region" description="Basic and acidic residues" evidence="1">
    <location>
        <begin position="1"/>
        <end position="10"/>
    </location>
</feature>
<feature type="compositionally biased region" description="Low complexity" evidence="1">
    <location>
        <begin position="17"/>
        <end position="29"/>
    </location>
</feature>
<dbReference type="AlphaFoldDB" id="A0A6J4PAQ0"/>
<feature type="non-terminal residue" evidence="2">
    <location>
        <position position="173"/>
    </location>
</feature>
<organism evidence="2">
    <name type="scientific">uncultured Rubrobacteraceae bacterium</name>
    <dbReference type="NCBI Taxonomy" id="349277"/>
    <lineage>
        <taxon>Bacteria</taxon>
        <taxon>Bacillati</taxon>
        <taxon>Actinomycetota</taxon>
        <taxon>Rubrobacteria</taxon>
        <taxon>Rubrobacterales</taxon>
        <taxon>Rubrobacteraceae</taxon>
        <taxon>environmental samples</taxon>
    </lineage>
</organism>
<feature type="compositionally biased region" description="Basic and acidic residues" evidence="1">
    <location>
        <begin position="159"/>
        <end position="173"/>
    </location>
</feature>
<accession>A0A6J4PAQ0</accession>
<sequence length="173" mass="17957">GVRRGTDLHRPGGAAGGARSAAGGYSGAAPHLRVGGAEVPGPWRGRRRRGTARLAGAASGLLRRRSHRRSQRRALRGGSPGRGLRGGDLAPDAGRAPEGGGESFHGPGGRGRGGGVRSLGTVRPDTCGAGRPAGRDVFRRRRGPRRAAERVARVPRGRAATETHNHEGREMDL</sequence>
<dbReference type="EMBL" id="CADCVB010000016">
    <property type="protein sequence ID" value="CAA9408899.1"/>
    <property type="molecule type" value="Genomic_DNA"/>
</dbReference>
<proteinExistence type="predicted"/>
<evidence type="ECO:0000313" key="2">
    <source>
        <dbReference type="EMBL" id="CAA9408899.1"/>
    </source>
</evidence>
<feature type="non-terminal residue" evidence="2">
    <location>
        <position position="1"/>
    </location>
</feature>
<reference evidence="2" key="1">
    <citation type="submission" date="2020-02" db="EMBL/GenBank/DDBJ databases">
        <authorList>
            <person name="Meier V. D."/>
        </authorList>
    </citation>
    <scope>NUCLEOTIDE SEQUENCE</scope>
    <source>
        <strain evidence="2">AVDCRST_MAG78</strain>
    </source>
</reference>
<feature type="compositionally biased region" description="Low complexity" evidence="1">
    <location>
        <begin position="52"/>
        <end position="61"/>
    </location>
</feature>
<evidence type="ECO:0000256" key="1">
    <source>
        <dbReference type="SAM" id="MobiDB-lite"/>
    </source>
</evidence>